<evidence type="ECO:0000313" key="3">
    <source>
        <dbReference type="Proteomes" id="UP001162164"/>
    </source>
</evidence>
<keyword evidence="3" id="KW-1185">Reference proteome</keyword>
<dbReference type="EMBL" id="JAPWTJ010000576">
    <property type="protein sequence ID" value="KAJ8977200.1"/>
    <property type="molecule type" value="Genomic_DNA"/>
</dbReference>
<comment type="caution">
    <text evidence="2">The sequence shown here is derived from an EMBL/GenBank/DDBJ whole genome shotgun (WGS) entry which is preliminary data.</text>
</comment>
<evidence type="ECO:0008006" key="4">
    <source>
        <dbReference type="Google" id="ProtNLM"/>
    </source>
</evidence>
<organism evidence="2 3">
    <name type="scientific">Molorchus minor</name>
    <dbReference type="NCBI Taxonomy" id="1323400"/>
    <lineage>
        <taxon>Eukaryota</taxon>
        <taxon>Metazoa</taxon>
        <taxon>Ecdysozoa</taxon>
        <taxon>Arthropoda</taxon>
        <taxon>Hexapoda</taxon>
        <taxon>Insecta</taxon>
        <taxon>Pterygota</taxon>
        <taxon>Neoptera</taxon>
        <taxon>Endopterygota</taxon>
        <taxon>Coleoptera</taxon>
        <taxon>Polyphaga</taxon>
        <taxon>Cucujiformia</taxon>
        <taxon>Chrysomeloidea</taxon>
        <taxon>Cerambycidae</taxon>
        <taxon>Lamiinae</taxon>
        <taxon>Monochamini</taxon>
        <taxon>Molorchus</taxon>
    </lineage>
</organism>
<accession>A0ABQ9JG60</accession>
<feature type="region of interest" description="Disordered" evidence="1">
    <location>
        <begin position="41"/>
        <end position="67"/>
    </location>
</feature>
<name>A0ABQ9JG60_9CUCU</name>
<dbReference type="Proteomes" id="UP001162164">
    <property type="component" value="Unassembled WGS sequence"/>
</dbReference>
<evidence type="ECO:0000313" key="2">
    <source>
        <dbReference type="EMBL" id="KAJ8977200.1"/>
    </source>
</evidence>
<protein>
    <recommendedName>
        <fullName evidence="4">Reverse transcriptase</fullName>
    </recommendedName>
</protein>
<sequence length="67" mass="7612">MLNTEGPKQSRSKALTEVVHSTLVYAAPVWAKAMRIKKTKPGCHGFRKRWPSEQPAHTAPYPRRQAQ</sequence>
<reference evidence="2" key="1">
    <citation type="journal article" date="2023" name="Insect Mol. Biol.">
        <title>Genome sequencing provides insights into the evolution of gene families encoding plant cell wall-degrading enzymes in longhorned beetles.</title>
        <authorList>
            <person name="Shin N.R."/>
            <person name="Okamura Y."/>
            <person name="Kirsch R."/>
            <person name="Pauchet Y."/>
        </authorList>
    </citation>
    <scope>NUCLEOTIDE SEQUENCE</scope>
    <source>
        <strain evidence="2">MMC_N1</strain>
    </source>
</reference>
<evidence type="ECO:0000256" key="1">
    <source>
        <dbReference type="SAM" id="MobiDB-lite"/>
    </source>
</evidence>
<proteinExistence type="predicted"/>
<gene>
    <name evidence="2" type="ORF">NQ317_011211</name>
</gene>